<organism evidence="2 3">
    <name type="scientific">Streptacidiphilus cavernicola</name>
    <dbReference type="NCBI Taxonomy" id="3342716"/>
    <lineage>
        <taxon>Bacteria</taxon>
        <taxon>Bacillati</taxon>
        <taxon>Actinomycetota</taxon>
        <taxon>Actinomycetes</taxon>
        <taxon>Kitasatosporales</taxon>
        <taxon>Streptomycetaceae</taxon>
        <taxon>Streptacidiphilus</taxon>
    </lineage>
</organism>
<sequence>MSETEHLPTAAADGATPSTAAADYTERLVTLERAGLKRFVPTQAPYHWNLRRLKLGRVLEVGCGVGRNLHACSPESVGVDHNETSVLTARARGLKAYTGDEFLSSEEFTPRSFDSMLVAHVLEHVSAEDGKGLLEEYLPYIRSGGRVVLICPQEAGYASDATHIRFLDFPELRAHAEECGLEVERAYSFPLPRSAGRSFRYNEFVQVARLK</sequence>
<evidence type="ECO:0000256" key="1">
    <source>
        <dbReference type="ARBA" id="ARBA00022679"/>
    </source>
</evidence>
<dbReference type="GO" id="GO:0061542">
    <property type="term" value="F:3-demethylubiquinol 3-O-methyltransferase activity"/>
    <property type="evidence" value="ECO:0007669"/>
    <property type="project" value="UniProtKB-EC"/>
</dbReference>
<keyword evidence="1 2" id="KW-0808">Transferase</keyword>
<keyword evidence="2" id="KW-0489">Methyltransferase</keyword>
<proteinExistence type="predicted"/>
<dbReference type="RefSeq" id="WP_380534837.1">
    <property type="nucleotide sequence ID" value="NZ_JBHFAB010000006.1"/>
</dbReference>
<dbReference type="EC" id="2.1.1.64" evidence="2"/>
<dbReference type="EMBL" id="JBHFAB010000006">
    <property type="protein sequence ID" value="MFC1417061.1"/>
    <property type="molecule type" value="Genomic_DNA"/>
</dbReference>
<keyword evidence="3" id="KW-1185">Reference proteome</keyword>
<dbReference type="Pfam" id="PF13489">
    <property type="entry name" value="Methyltransf_23"/>
    <property type="match status" value="1"/>
</dbReference>
<dbReference type="CDD" id="cd02440">
    <property type="entry name" value="AdoMet_MTases"/>
    <property type="match status" value="1"/>
</dbReference>
<dbReference type="PANTHER" id="PTHR43861">
    <property type="entry name" value="TRANS-ACONITATE 2-METHYLTRANSFERASE-RELATED"/>
    <property type="match status" value="1"/>
</dbReference>
<reference evidence="2 3" key="1">
    <citation type="submission" date="2024-09" db="EMBL/GenBank/DDBJ databases">
        <authorList>
            <person name="Lee S.D."/>
        </authorList>
    </citation>
    <scope>NUCLEOTIDE SEQUENCE [LARGE SCALE GENOMIC DNA]</scope>
    <source>
        <strain evidence="2 3">N8-3</strain>
    </source>
</reference>
<dbReference type="SUPFAM" id="SSF53335">
    <property type="entry name" value="S-adenosyl-L-methionine-dependent methyltransferases"/>
    <property type="match status" value="1"/>
</dbReference>
<evidence type="ECO:0000313" key="2">
    <source>
        <dbReference type="EMBL" id="MFC1417061.1"/>
    </source>
</evidence>
<comment type="caution">
    <text evidence="2">The sequence shown here is derived from an EMBL/GenBank/DDBJ whole genome shotgun (WGS) entry which is preliminary data.</text>
</comment>
<protein>
    <submittedName>
        <fullName evidence="2">Class I SAM-dependent methyltransferase</fullName>
        <ecNumber evidence="2">2.1.1.222</ecNumber>
        <ecNumber evidence="2">2.1.1.64</ecNumber>
    </submittedName>
</protein>
<name>A0ABV6VTH3_9ACTN</name>
<dbReference type="InterPro" id="IPR029063">
    <property type="entry name" value="SAM-dependent_MTases_sf"/>
</dbReference>
<dbReference type="GO" id="GO:0102208">
    <property type="term" value="F:2-polyprenyl-6-hydroxyphenol methylase activity"/>
    <property type="evidence" value="ECO:0007669"/>
    <property type="project" value="UniProtKB-EC"/>
</dbReference>
<dbReference type="Proteomes" id="UP001592531">
    <property type="component" value="Unassembled WGS sequence"/>
</dbReference>
<dbReference type="PANTHER" id="PTHR43861:SF3">
    <property type="entry name" value="PUTATIVE (AFU_ORTHOLOGUE AFUA_2G14390)-RELATED"/>
    <property type="match status" value="1"/>
</dbReference>
<accession>A0ABV6VTH3</accession>
<dbReference type="Gene3D" id="3.40.50.150">
    <property type="entry name" value="Vaccinia Virus protein VP39"/>
    <property type="match status" value="1"/>
</dbReference>
<gene>
    <name evidence="2" type="ORF">ACEZDE_10435</name>
</gene>
<evidence type="ECO:0000313" key="3">
    <source>
        <dbReference type="Proteomes" id="UP001592531"/>
    </source>
</evidence>
<dbReference type="GO" id="GO:0032259">
    <property type="term" value="P:methylation"/>
    <property type="evidence" value="ECO:0007669"/>
    <property type="project" value="UniProtKB-KW"/>
</dbReference>
<dbReference type="EC" id="2.1.1.222" evidence="2"/>